<sequence>MELLTDEDLLLSYEKAKALDDIDQVFITLLEEEIDKRGLLLPQAVTD</sequence>
<organism evidence="1 2">
    <name type="scientific">Lederbergia graminis</name>
    <dbReference type="NCBI Taxonomy" id="735518"/>
    <lineage>
        <taxon>Bacteria</taxon>
        <taxon>Bacillati</taxon>
        <taxon>Bacillota</taxon>
        <taxon>Bacilli</taxon>
        <taxon>Bacillales</taxon>
        <taxon>Bacillaceae</taxon>
        <taxon>Lederbergia</taxon>
    </lineage>
</organism>
<protein>
    <submittedName>
        <fullName evidence="1">Sporulation histidine kinase inhibitor Sda</fullName>
    </submittedName>
</protein>
<dbReference type="Pfam" id="PF08970">
    <property type="entry name" value="Sda"/>
    <property type="match status" value="1"/>
</dbReference>
<comment type="caution">
    <text evidence="1">The sequence shown here is derived from an EMBL/GenBank/DDBJ whole genome shotgun (WGS) entry which is preliminary data.</text>
</comment>
<reference evidence="2" key="1">
    <citation type="journal article" date="2019" name="Int. J. Syst. Evol. Microbiol.">
        <title>The Global Catalogue of Microorganisms (GCM) 10K type strain sequencing project: providing services to taxonomists for standard genome sequencing and annotation.</title>
        <authorList>
            <consortium name="The Broad Institute Genomics Platform"/>
            <consortium name="The Broad Institute Genome Sequencing Center for Infectious Disease"/>
            <person name="Wu L."/>
            <person name="Ma J."/>
        </authorList>
    </citation>
    <scope>NUCLEOTIDE SEQUENCE [LARGE SCALE GENOMIC DNA]</scope>
    <source>
        <strain evidence="2">CGMCC 1.12237</strain>
    </source>
</reference>
<dbReference type="EMBL" id="JBHSMC010000025">
    <property type="protein sequence ID" value="MFC5466315.1"/>
    <property type="molecule type" value="Genomic_DNA"/>
</dbReference>
<dbReference type="RefSeq" id="WP_382354171.1">
    <property type="nucleotide sequence ID" value="NZ_JBHSMC010000025.1"/>
</dbReference>
<dbReference type="Proteomes" id="UP001596147">
    <property type="component" value="Unassembled WGS sequence"/>
</dbReference>
<accession>A0ABW0LM11</accession>
<keyword evidence="1" id="KW-0649">Protein kinase inhibitor</keyword>
<evidence type="ECO:0000313" key="1">
    <source>
        <dbReference type="EMBL" id="MFC5466315.1"/>
    </source>
</evidence>
<dbReference type="InterPro" id="IPR015064">
    <property type="entry name" value="Sda"/>
</dbReference>
<evidence type="ECO:0000313" key="2">
    <source>
        <dbReference type="Proteomes" id="UP001596147"/>
    </source>
</evidence>
<dbReference type="Gene3D" id="1.10.287.1100">
    <property type="entry name" value="Sporulation inhibitor A"/>
    <property type="match status" value="1"/>
</dbReference>
<dbReference type="InterPro" id="IPR036916">
    <property type="entry name" value="Sda_sf"/>
</dbReference>
<name>A0ABW0LM11_9BACI</name>
<gene>
    <name evidence="1" type="primary">sda</name>
    <name evidence="1" type="ORF">ACFPM4_16470</name>
</gene>
<dbReference type="GO" id="GO:0004860">
    <property type="term" value="F:protein kinase inhibitor activity"/>
    <property type="evidence" value="ECO:0007669"/>
    <property type="project" value="UniProtKB-KW"/>
</dbReference>
<keyword evidence="2" id="KW-1185">Reference proteome</keyword>
<proteinExistence type="predicted"/>
<dbReference type="SUPFAM" id="SSF100985">
    <property type="entry name" value="Sporulation inhibitor Sda"/>
    <property type="match status" value="1"/>
</dbReference>